<reference evidence="1" key="3">
    <citation type="submission" date="2025-09" db="UniProtKB">
        <authorList>
            <consortium name="Ensembl"/>
        </authorList>
    </citation>
    <scope>IDENTIFICATION</scope>
</reference>
<accession>A0A4W5K5R7</accession>
<keyword evidence="2" id="KW-1185">Reference proteome</keyword>
<dbReference type="STRING" id="62062.ENSHHUP00000005805"/>
<dbReference type="GO" id="GO:0009653">
    <property type="term" value="P:anatomical structure morphogenesis"/>
    <property type="evidence" value="ECO:0007669"/>
    <property type="project" value="TreeGrafter"/>
</dbReference>
<evidence type="ECO:0000313" key="1">
    <source>
        <dbReference type="Ensembl" id="ENSHHUP00000005805.1"/>
    </source>
</evidence>
<name>A0A4W5K5R7_9TELE</name>
<dbReference type="PANTHER" id="PTHR45739:SF8">
    <property type="entry name" value="FRAS1-RELATED EXTRACELLULAR MATRIX PROTEIN 1"/>
    <property type="match status" value="1"/>
</dbReference>
<organism evidence="1 2">
    <name type="scientific">Hucho hucho</name>
    <name type="common">huchen</name>
    <dbReference type="NCBI Taxonomy" id="62062"/>
    <lineage>
        <taxon>Eukaryota</taxon>
        <taxon>Metazoa</taxon>
        <taxon>Chordata</taxon>
        <taxon>Craniata</taxon>
        <taxon>Vertebrata</taxon>
        <taxon>Euteleostomi</taxon>
        <taxon>Actinopterygii</taxon>
        <taxon>Neopterygii</taxon>
        <taxon>Teleostei</taxon>
        <taxon>Protacanthopterygii</taxon>
        <taxon>Salmoniformes</taxon>
        <taxon>Salmonidae</taxon>
        <taxon>Salmoninae</taxon>
        <taxon>Hucho</taxon>
    </lineage>
</organism>
<dbReference type="Ensembl" id="ENSHHUT00000005987.1">
    <property type="protein sequence ID" value="ENSHHUP00000005805.1"/>
    <property type="gene ID" value="ENSHHUG00000003593.1"/>
</dbReference>
<sequence length="168" mass="18729">MTFTYDTSILWRDGIGSPPDAPLQGSLHPTSMRINGEGRLVVTFRTEARFRGHFILSHPGVSGSSVVTSDAHPGLQFSLFLVRSETTLTHTLQTWSFVSQLSVRDYSGSYTVVLLPCLIPEGGHTDPLVCHPRPPLSFSLDVRFQQVSSSQVQVFFFTLLSMKVKWIF</sequence>
<dbReference type="GeneTree" id="ENSGT00940000155313"/>
<reference evidence="2" key="1">
    <citation type="submission" date="2018-06" db="EMBL/GenBank/DDBJ databases">
        <title>Genome assembly of Danube salmon.</title>
        <authorList>
            <person name="Macqueen D.J."/>
            <person name="Gundappa M.K."/>
        </authorList>
    </citation>
    <scope>NUCLEOTIDE SEQUENCE [LARGE SCALE GENOMIC DNA]</scope>
</reference>
<reference evidence="1" key="2">
    <citation type="submission" date="2025-08" db="UniProtKB">
        <authorList>
            <consortium name="Ensembl"/>
        </authorList>
    </citation>
    <scope>IDENTIFICATION</scope>
</reference>
<dbReference type="Proteomes" id="UP000314982">
    <property type="component" value="Unassembled WGS sequence"/>
</dbReference>
<proteinExistence type="predicted"/>
<evidence type="ECO:0000313" key="2">
    <source>
        <dbReference type="Proteomes" id="UP000314982"/>
    </source>
</evidence>
<dbReference type="PANTHER" id="PTHR45739">
    <property type="entry name" value="MATRIX PROTEIN, PUTATIVE-RELATED"/>
    <property type="match status" value="1"/>
</dbReference>
<protein>
    <submittedName>
        <fullName evidence="1">Uncharacterized protein</fullName>
    </submittedName>
</protein>
<dbReference type="InterPro" id="IPR051561">
    <property type="entry name" value="FRAS1_ECM"/>
</dbReference>
<dbReference type="AlphaFoldDB" id="A0A4W5K5R7"/>